<dbReference type="EMBL" id="RQHV01000062">
    <property type="protein sequence ID" value="TGN07025.1"/>
    <property type="molecule type" value="Genomic_DNA"/>
</dbReference>
<proteinExistence type="predicted"/>
<name>A0A4R9LLA6_9LEPT</name>
<accession>A0A4R9LLA6</accession>
<sequence>MIVSFVFGLDAETKEKEEDFQKRSFEFNIRRQYSTYIPLAAQKEYDFYKKDQSTGMKDEYFSINAKYHIYSINSYIEFNYFNLALTDLKISYFYFPPYSPGDVYYTAGNLGTIKRNEQELNFIHKIQVGSFSLGAGAGLRRIGYENREGYFFLTNYLYRVNSIGAQINFRSEWRFIDQLSLSFDIDAFYLRGTRVYQRNRVGSPGSVFIANDNDGTTMFTQGFELDLALNYYVTENFKLFVGGNKIDSKYSLKKEYIDNFSTFYGYSSYNREGNYSSQREDIKTLYWGIGFKI</sequence>
<keyword evidence="2" id="KW-1185">Reference proteome</keyword>
<dbReference type="AlphaFoldDB" id="A0A4R9LLA6"/>
<gene>
    <name evidence="1" type="ORF">EHS11_18035</name>
</gene>
<comment type="caution">
    <text evidence="1">The sequence shown here is derived from an EMBL/GenBank/DDBJ whole genome shotgun (WGS) entry which is preliminary data.</text>
</comment>
<protein>
    <submittedName>
        <fullName evidence="1">Uncharacterized protein</fullName>
    </submittedName>
</protein>
<evidence type="ECO:0000313" key="2">
    <source>
        <dbReference type="Proteomes" id="UP000298264"/>
    </source>
</evidence>
<dbReference type="RefSeq" id="WP_135765749.1">
    <property type="nucleotide sequence ID" value="NZ_RQHV01000062.1"/>
</dbReference>
<evidence type="ECO:0000313" key="1">
    <source>
        <dbReference type="EMBL" id="TGN07025.1"/>
    </source>
</evidence>
<organism evidence="1 2">
    <name type="scientific">Leptospira ilyithenensis</name>
    <dbReference type="NCBI Taxonomy" id="2484901"/>
    <lineage>
        <taxon>Bacteria</taxon>
        <taxon>Pseudomonadati</taxon>
        <taxon>Spirochaetota</taxon>
        <taxon>Spirochaetia</taxon>
        <taxon>Leptospirales</taxon>
        <taxon>Leptospiraceae</taxon>
        <taxon>Leptospira</taxon>
    </lineage>
</organism>
<dbReference type="Proteomes" id="UP000298264">
    <property type="component" value="Unassembled WGS sequence"/>
</dbReference>
<reference evidence="1" key="1">
    <citation type="journal article" date="2019" name="PLoS Negl. Trop. Dis.">
        <title>Revisiting the worldwide diversity of Leptospira species in the environment.</title>
        <authorList>
            <person name="Vincent A.T."/>
            <person name="Schiettekatte O."/>
            <person name="Bourhy P."/>
            <person name="Veyrier F.J."/>
            <person name="Picardeau M."/>
        </authorList>
    </citation>
    <scope>NUCLEOTIDE SEQUENCE [LARGE SCALE GENOMIC DNA]</scope>
    <source>
        <strain evidence="1">201400974</strain>
    </source>
</reference>